<dbReference type="Proteomes" id="UP000278035">
    <property type="component" value="Chromosome"/>
</dbReference>
<accession>A0A3G8LRU5</accession>
<sequence length="561" mass="60408">MNRSLLISGLIHTEINTKIKNDPIKVLAMFNAFNTIKARILLGYAAILLMTIVAAILLNNSNQTVKQEVVGFVDGTLPALNSITRVQSLAKELVLIGYSLYGTTIDVSEFSQTKLKLEKSLNEQYQRLNTVTSTQLMPQINALDAALSALENTMSKSSVNWDNARNHLTTLNNSANDLKDRLDILAEEISAQASHNAINIQNELGHNTMLIFVLVGLMLVVAIGAYLAAQKQIATPIQQLSNDLIRIAQNRNLKAKLSDECIVEISNVATSVNGLINVFRLGMNDVHDVIASISQTVAQLSNTTGKSSASVDELQSTIVSLVDVMSQLEQQMEQSVQHSQSASDSAQQGAKSMADGQKEVEQTANSISVLAQDIETTASMLLTLQNSGKQVATVVKTIAEIASQTNLLSLNAAIEAARAGETGRGFAVVADEVRTLAVRTHQSTVEINSMLANIVDSIQSAVDNMASNQQKAQQSVSLAKQLVLTLEQSRQLILSLAAVSQESAMLAQASQQQAHTVKLKVQDFRLLGETVSAGNYQISDAGIELSSLAGKLTNTVELFER</sequence>
<dbReference type="KEGG" id="slj:EGC82_00950"/>
<evidence type="ECO:0000256" key="6">
    <source>
        <dbReference type="SAM" id="Phobius"/>
    </source>
</evidence>
<dbReference type="InterPro" id="IPR004089">
    <property type="entry name" value="MCPsignal_dom"/>
</dbReference>
<keyword evidence="6" id="KW-0812">Transmembrane</keyword>
<dbReference type="Gene3D" id="1.10.287.950">
    <property type="entry name" value="Methyl-accepting chemotaxis protein"/>
    <property type="match status" value="1"/>
</dbReference>
<dbReference type="EMBL" id="CP034015">
    <property type="protein sequence ID" value="AZG71458.1"/>
    <property type="molecule type" value="Genomic_DNA"/>
</dbReference>
<proteinExistence type="inferred from homology"/>
<dbReference type="SMART" id="SM00283">
    <property type="entry name" value="MA"/>
    <property type="match status" value="1"/>
</dbReference>
<keyword evidence="2 4" id="KW-0807">Transducer</keyword>
<evidence type="ECO:0000259" key="7">
    <source>
        <dbReference type="PROSITE" id="PS50111"/>
    </source>
</evidence>
<feature type="transmembrane region" description="Helical" evidence="6">
    <location>
        <begin position="40"/>
        <end position="58"/>
    </location>
</feature>
<evidence type="ECO:0000256" key="5">
    <source>
        <dbReference type="SAM" id="MobiDB-lite"/>
    </source>
</evidence>
<keyword evidence="6" id="KW-1133">Transmembrane helix</keyword>
<evidence type="ECO:0000256" key="2">
    <source>
        <dbReference type="ARBA" id="ARBA00023224"/>
    </source>
</evidence>
<dbReference type="OrthoDB" id="9765653at2"/>
<feature type="transmembrane region" description="Helical" evidence="6">
    <location>
        <begin position="209"/>
        <end position="229"/>
    </location>
</feature>
<dbReference type="PANTHER" id="PTHR32089">
    <property type="entry name" value="METHYL-ACCEPTING CHEMOTAXIS PROTEIN MCPB"/>
    <property type="match status" value="1"/>
</dbReference>
<dbReference type="InterPro" id="IPR004090">
    <property type="entry name" value="Chemotax_Me-accpt_rcpt"/>
</dbReference>
<name>A0A3G8LRU5_9GAMM</name>
<evidence type="ECO:0000313" key="9">
    <source>
        <dbReference type="Proteomes" id="UP000278035"/>
    </source>
</evidence>
<gene>
    <name evidence="8" type="ORF">EGC82_00950</name>
</gene>
<dbReference type="Pfam" id="PF00015">
    <property type="entry name" value="MCPsignal"/>
    <property type="match status" value="1"/>
</dbReference>
<evidence type="ECO:0000256" key="1">
    <source>
        <dbReference type="ARBA" id="ARBA00004370"/>
    </source>
</evidence>
<keyword evidence="9" id="KW-1185">Reference proteome</keyword>
<feature type="region of interest" description="Disordered" evidence="5">
    <location>
        <begin position="332"/>
        <end position="358"/>
    </location>
</feature>
<evidence type="ECO:0000313" key="8">
    <source>
        <dbReference type="EMBL" id="AZG71458.1"/>
    </source>
</evidence>
<dbReference type="SUPFAM" id="SSF58104">
    <property type="entry name" value="Methyl-accepting chemotaxis protein (MCP) signaling domain"/>
    <property type="match status" value="1"/>
</dbReference>
<feature type="compositionally biased region" description="Low complexity" evidence="5">
    <location>
        <begin position="334"/>
        <end position="352"/>
    </location>
</feature>
<comment type="similarity">
    <text evidence="3">Belongs to the methyl-accepting chemotaxis (MCP) protein family.</text>
</comment>
<dbReference type="GO" id="GO:0007165">
    <property type="term" value="P:signal transduction"/>
    <property type="evidence" value="ECO:0007669"/>
    <property type="project" value="UniProtKB-KW"/>
</dbReference>
<protein>
    <submittedName>
        <fullName evidence="8">Methyl-accepting chemotaxis protein</fullName>
    </submittedName>
</protein>
<dbReference type="GO" id="GO:0016020">
    <property type="term" value="C:membrane"/>
    <property type="evidence" value="ECO:0007669"/>
    <property type="project" value="UniProtKB-SubCell"/>
</dbReference>
<evidence type="ECO:0000256" key="4">
    <source>
        <dbReference type="PROSITE-ProRule" id="PRU00284"/>
    </source>
</evidence>
<dbReference type="PANTHER" id="PTHR32089:SF112">
    <property type="entry name" value="LYSOZYME-LIKE PROTEIN-RELATED"/>
    <property type="match status" value="1"/>
</dbReference>
<dbReference type="GO" id="GO:0006935">
    <property type="term" value="P:chemotaxis"/>
    <property type="evidence" value="ECO:0007669"/>
    <property type="project" value="InterPro"/>
</dbReference>
<reference evidence="9" key="1">
    <citation type="submission" date="2018-11" db="EMBL/GenBank/DDBJ databases">
        <title>Shewanella sp. M2.</title>
        <authorList>
            <person name="Hwang Y.J."/>
            <person name="Hwang C.Y."/>
        </authorList>
    </citation>
    <scope>NUCLEOTIDE SEQUENCE [LARGE SCALE GENOMIC DNA]</scope>
    <source>
        <strain evidence="9">LMG 19866</strain>
    </source>
</reference>
<dbReference type="PRINTS" id="PR00260">
    <property type="entry name" value="CHEMTRNSDUCR"/>
</dbReference>
<organism evidence="8 9">
    <name type="scientific">Shewanella livingstonensis</name>
    <dbReference type="NCBI Taxonomy" id="150120"/>
    <lineage>
        <taxon>Bacteria</taxon>
        <taxon>Pseudomonadati</taxon>
        <taxon>Pseudomonadota</taxon>
        <taxon>Gammaproteobacteria</taxon>
        <taxon>Alteromonadales</taxon>
        <taxon>Shewanellaceae</taxon>
        <taxon>Shewanella</taxon>
    </lineage>
</organism>
<feature type="domain" description="Methyl-accepting transducer" evidence="7">
    <location>
        <begin position="282"/>
        <end position="528"/>
    </location>
</feature>
<comment type="subcellular location">
    <subcellularLocation>
        <location evidence="1">Membrane</location>
    </subcellularLocation>
</comment>
<keyword evidence="6" id="KW-0472">Membrane</keyword>
<dbReference type="GO" id="GO:0004888">
    <property type="term" value="F:transmembrane signaling receptor activity"/>
    <property type="evidence" value="ECO:0007669"/>
    <property type="project" value="InterPro"/>
</dbReference>
<dbReference type="AlphaFoldDB" id="A0A3G8LRU5"/>
<dbReference type="PROSITE" id="PS50111">
    <property type="entry name" value="CHEMOTAXIS_TRANSDUC_2"/>
    <property type="match status" value="1"/>
</dbReference>
<evidence type="ECO:0000256" key="3">
    <source>
        <dbReference type="ARBA" id="ARBA00029447"/>
    </source>
</evidence>